<dbReference type="PANTHER" id="PTHR11476">
    <property type="entry name" value="HISTIDYL-TRNA SYNTHETASE"/>
    <property type="match status" value="1"/>
</dbReference>
<dbReference type="GO" id="GO:0005737">
    <property type="term" value="C:cytoplasm"/>
    <property type="evidence" value="ECO:0007669"/>
    <property type="project" value="UniProtKB-SubCell"/>
</dbReference>
<dbReference type="Proteomes" id="UP000001349">
    <property type="component" value="Chromosome"/>
</dbReference>
<dbReference type="PROSITE" id="PS50862">
    <property type="entry name" value="AA_TRNA_LIGASE_II"/>
    <property type="match status" value="1"/>
</dbReference>
<keyword evidence="4 9" id="KW-0547">Nucleotide-binding</keyword>
<dbReference type="InterPro" id="IPR004154">
    <property type="entry name" value="Anticodon-bd"/>
</dbReference>
<dbReference type="eggNOG" id="COG0124">
    <property type="taxonomic scope" value="Bacteria"/>
</dbReference>
<comment type="catalytic activity">
    <reaction evidence="8 9">
        <text>tRNA(His) + L-histidine + ATP = L-histidyl-tRNA(His) + AMP + diphosphate + H(+)</text>
        <dbReference type="Rhea" id="RHEA:17313"/>
        <dbReference type="Rhea" id="RHEA-COMP:9665"/>
        <dbReference type="Rhea" id="RHEA-COMP:9689"/>
        <dbReference type="ChEBI" id="CHEBI:15378"/>
        <dbReference type="ChEBI" id="CHEBI:30616"/>
        <dbReference type="ChEBI" id="CHEBI:33019"/>
        <dbReference type="ChEBI" id="CHEBI:57595"/>
        <dbReference type="ChEBI" id="CHEBI:78442"/>
        <dbReference type="ChEBI" id="CHEBI:78527"/>
        <dbReference type="ChEBI" id="CHEBI:456215"/>
        <dbReference type="EC" id="6.1.1.21"/>
    </reaction>
</comment>
<dbReference type="CDD" id="cd00859">
    <property type="entry name" value="HisRS_anticodon"/>
    <property type="match status" value="1"/>
</dbReference>
<dbReference type="PANTHER" id="PTHR11476:SF7">
    <property type="entry name" value="HISTIDINE--TRNA LIGASE"/>
    <property type="match status" value="1"/>
</dbReference>
<keyword evidence="6 9" id="KW-0648">Protein biosynthesis</keyword>
<evidence type="ECO:0000313" key="12">
    <source>
        <dbReference type="EMBL" id="ACL76295.1"/>
    </source>
</evidence>
<evidence type="ECO:0000256" key="2">
    <source>
        <dbReference type="ARBA" id="ARBA00022490"/>
    </source>
</evidence>
<dbReference type="InterPro" id="IPR004516">
    <property type="entry name" value="HisRS/HisZ"/>
</dbReference>
<dbReference type="PIRSF" id="PIRSF001549">
    <property type="entry name" value="His-tRNA_synth"/>
    <property type="match status" value="1"/>
</dbReference>
<dbReference type="GO" id="GO:0006427">
    <property type="term" value="P:histidyl-tRNA aminoacylation"/>
    <property type="evidence" value="ECO:0007669"/>
    <property type="project" value="UniProtKB-UniRule"/>
</dbReference>
<dbReference type="Pfam" id="PF03129">
    <property type="entry name" value="HGTP_anticodon"/>
    <property type="match status" value="1"/>
</dbReference>
<evidence type="ECO:0000256" key="8">
    <source>
        <dbReference type="ARBA" id="ARBA00047639"/>
    </source>
</evidence>
<dbReference type="STRING" id="394503.Ccel_1947"/>
<feature type="binding site" evidence="10">
    <location>
        <position position="130"/>
    </location>
    <ligand>
        <name>L-histidine</name>
        <dbReference type="ChEBI" id="CHEBI:57595"/>
    </ligand>
</feature>
<dbReference type="GO" id="GO:0016740">
    <property type="term" value="F:transferase activity"/>
    <property type="evidence" value="ECO:0007669"/>
    <property type="project" value="UniProtKB-ARBA"/>
</dbReference>
<name>B8I3F2_RUMCH</name>
<feature type="binding site" evidence="10">
    <location>
        <begin position="82"/>
        <end position="84"/>
    </location>
    <ligand>
        <name>L-histidine</name>
        <dbReference type="ChEBI" id="CHEBI:57595"/>
    </ligand>
</feature>
<dbReference type="KEGG" id="cce:Ccel_1947"/>
<sequence length="442" mass="50023">MAKEVITPSILPGFMELLPADQIVFNNMLDIIKKTYEKYGFIPIDTPMIEKSEVLLAKSGGETEKQVYRFNKGDNDLSLRFDLTVPLARYVSQHFGDLTFPFKRYHIGKVFRGEKPQKGRFREFYQCDIDIIGNENLSLINDAEILSVIYSTFKALGFDDFTIRINNRKVLNGFFEDLQVPDKTEVLRTIDKLEKIGSKEVLIELKSIGLSEENAQRVLDFVGTKGSCRDIIMHLKEMKVQNEMFNEGINEMELVVDYIDSFKVPSSNYMIDLTIARGLDYYTGTIYETVLNQYPSIGSVCSGGRYDNLAQKYTTKKLPGVGISIGFSRLFYQLREAGILGEMKRATPSKILVIPMNGTMGNALEIATKIRDEGVSAEIYFNEGKIGKKFSYADKLGIPYVIVVGEDEVNSGIYKLKDMATGEQTDLTVEQIIEKLKVQDNI</sequence>
<keyword evidence="2 9" id="KW-0963">Cytoplasm</keyword>
<feature type="binding site" evidence="10">
    <location>
        <position position="112"/>
    </location>
    <ligand>
        <name>L-histidine</name>
        <dbReference type="ChEBI" id="CHEBI:57595"/>
    </ligand>
</feature>
<dbReference type="GO" id="GO:0140096">
    <property type="term" value="F:catalytic activity, acting on a protein"/>
    <property type="evidence" value="ECO:0007669"/>
    <property type="project" value="UniProtKB-ARBA"/>
</dbReference>
<reference evidence="12 13" key="1">
    <citation type="submission" date="2009-01" db="EMBL/GenBank/DDBJ databases">
        <title>Complete sequence of Clostridium cellulolyticum H10.</title>
        <authorList>
            <consortium name="US DOE Joint Genome Institute"/>
            <person name="Lucas S."/>
            <person name="Copeland A."/>
            <person name="Lapidus A."/>
            <person name="Glavina del Rio T."/>
            <person name="Dalin E."/>
            <person name="Tice H."/>
            <person name="Bruce D."/>
            <person name="Goodwin L."/>
            <person name="Pitluck S."/>
            <person name="Chertkov O."/>
            <person name="Saunders E."/>
            <person name="Brettin T."/>
            <person name="Detter J.C."/>
            <person name="Han C."/>
            <person name="Larimer F."/>
            <person name="Land M."/>
            <person name="Hauser L."/>
            <person name="Kyrpides N."/>
            <person name="Ivanova N."/>
            <person name="Zhou J."/>
            <person name="Richardson P."/>
        </authorList>
    </citation>
    <scope>NUCLEOTIDE SEQUENCE [LARGE SCALE GENOMIC DNA]</scope>
    <source>
        <strain evidence="13">ATCC 35319 / DSM 5812 / JCM 6584 / H10</strain>
    </source>
</reference>
<comment type="subunit">
    <text evidence="9">Homodimer.</text>
</comment>
<keyword evidence="3 9" id="KW-0436">Ligase</keyword>
<dbReference type="Pfam" id="PF13393">
    <property type="entry name" value="tRNA-synt_His"/>
    <property type="match status" value="1"/>
</dbReference>
<dbReference type="InterPro" id="IPR041715">
    <property type="entry name" value="HisRS-like_core"/>
</dbReference>
<dbReference type="InterPro" id="IPR015807">
    <property type="entry name" value="His-tRNA-ligase"/>
</dbReference>
<evidence type="ECO:0000256" key="5">
    <source>
        <dbReference type="ARBA" id="ARBA00022840"/>
    </source>
</evidence>
<evidence type="ECO:0000256" key="4">
    <source>
        <dbReference type="ARBA" id="ARBA00022741"/>
    </source>
</evidence>
<dbReference type="NCBIfam" id="TIGR00442">
    <property type="entry name" value="hisS"/>
    <property type="match status" value="1"/>
</dbReference>
<dbReference type="HAMAP" id="MF_00127">
    <property type="entry name" value="His_tRNA_synth"/>
    <property type="match status" value="1"/>
</dbReference>
<gene>
    <name evidence="9" type="primary">hisS</name>
    <name evidence="12" type="ordered locus">Ccel_1947</name>
</gene>
<dbReference type="GO" id="GO:0005524">
    <property type="term" value="F:ATP binding"/>
    <property type="evidence" value="ECO:0007669"/>
    <property type="project" value="UniProtKB-UniRule"/>
</dbReference>
<dbReference type="OrthoDB" id="9800814at2"/>
<accession>B8I3F2</accession>
<dbReference type="GO" id="GO:0004821">
    <property type="term" value="F:histidine-tRNA ligase activity"/>
    <property type="evidence" value="ECO:0007669"/>
    <property type="project" value="UniProtKB-UniRule"/>
</dbReference>
<dbReference type="Gene3D" id="3.30.930.10">
    <property type="entry name" value="Bira Bifunctional Protein, Domain 2"/>
    <property type="match status" value="1"/>
</dbReference>
<evidence type="ECO:0000256" key="1">
    <source>
        <dbReference type="ARBA" id="ARBA00008226"/>
    </source>
</evidence>
<dbReference type="InterPro" id="IPR045864">
    <property type="entry name" value="aa-tRNA-synth_II/BPL/LPL"/>
</dbReference>
<dbReference type="EC" id="6.1.1.21" evidence="9"/>
<keyword evidence="5 9" id="KW-0067">ATP-binding</keyword>
<evidence type="ECO:0000259" key="11">
    <source>
        <dbReference type="PROSITE" id="PS50862"/>
    </source>
</evidence>
<comment type="subcellular location">
    <subcellularLocation>
        <location evidence="9">Cytoplasm</location>
    </subcellularLocation>
</comment>
<feature type="domain" description="Aminoacyl-transfer RNA synthetases class-II family profile" evidence="11">
    <location>
        <begin position="24"/>
        <end position="348"/>
    </location>
</feature>
<dbReference type="SUPFAM" id="SSF52954">
    <property type="entry name" value="Class II aaRS ABD-related"/>
    <property type="match status" value="1"/>
</dbReference>
<evidence type="ECO:0000256" key="9">
    <source>
        <dbReference type="HAMAP-Rule" id="MF_00127"/>
    </source>
</evidence>
<dbReference type="InterPro" id="IPR006195">
    <property type="entry name" value="aa-tRNA-synth_II"/>
</dbReference>
<evidence type="ECO:0000256" key="6">
    <source>
        <dbReference type="ARBA" id="ARBA00022917"/>
    </source>
</evidence>
<dbReference type="SUPFAM" id="SSF55681">
    <property type="entry name" value="Class II aaRS and biotin synthetases"/>
    <property type="match status" value="1"/>
</dbReference>
<dbReference type="CDD" id="cd00773">
    <property type="entry name" value="HisRS-like_core"/>
    <property type="match status" value="1"/>
</dbReference>
<dbReference type="AlphaFoldDB" id="B8I3F2"/>
<feature type="binding site" evidence="10">
    <location>
        <begin position="281"/>
        <end position="282"/>
    </location>
    <ligand>
        <name>L-histidine</name>
        <dbReference type="ChEBI" id="CHEBI:57595"/>
    </ligand>
</feature>
<evidence type="ECO:0000256" key="3">
    <source>
        <dbReference type="ARBA" id="ARBA00022598"/>
    </source>
</evidence>
<feature type="binding site" evidence="10">
    <location>
        <position position="126"/>
    </location>
    <ligand>
        <name>L-histidine</name>
        <dbReference type="ChEBI" id="CHEBI:57595"/>
    </ligand>
</feature>
<dbReference type="InterPro" id="IPR033656">
    <property type="entry name" value="HisRS_anticodon"/>
</dbReference>
<proteinExistence type="inferred from homology"/>
<keyword evidence="7 9" id="KW-0030">Aminoacyl-tRNA synthetase</keyword>
<comment type="similarity">
    <text evidence="1 9">Belongs to the class-II aminoacyl-tRNA synthetase family.</text>
</comment>
<dbReference type="Gene3D" id="3.40.50.800">
    <property type="entry name" value="Anticodon-binding domain"/>
    <property type="match status" value="1"/>
</dbReference>
<evidence type="ECO:0000313" key="13">
    <source>
        <dbReference type="Proteomes" id="UP000001349"/>
    </source>
</evidence>
<organism evidence="12 13">
    <name type="scientific">Ruminiclostridium cellulolyticum (strain ATCC 35319 / DSM 5812 / JCM 6584 / H10)</name>
    <name type="common">Clostridium cellulolyticum</name>
    <dbReference type="NCBI Taxonomy" id="394503"/>
    <lineage>
        <taxon>Bacteria</taxon>
        <taxon>Bacillati</taxon>
        <taxon>Bacillota</taxon>
        <taxon>Clostridia</taxon>
        <taxon>Eubacteriales</taxon>
        <taxon>Oscillospiraceae</taxon>
        <taxon>Ruminiclostridium</taxon>
    </lineage>
</organism>
<dbReference type="InterPro" id="IPR036621">
    <property type="entry name" value="Anticodon-bd_dom_sf"/>
</dbReference>
<dbReference type="EMBL" id="CP001348">
    <property type="protein sequence ID" value="ACL76295.1"/>
    <property type="molecule type" value="Genomic_DNA"/>
</dbReference>
<protein>
    <recommendedName>
        <fullName evidence="9">Histidine--tRNA ligase</fullName>
        <ecNumber evidence="9">6.1.1.21</ecNumber>
    </recommendedName>
    <alternativeName>
        <fullName evidence="9">Histidyl-tRNA synthetase</fullName>
        <shortName evidence="9">HisRS</shortName>
    </alternativeName>
</protein>
<dbReference type="RefSeq" id="WP_015925399.1">
    <property type="nucleotide sequence ID" value="NC_011898.1"/>
</dbReference>
<evidence type="ECO:0000256" key="7">
    <source>
        <dbReference type="ARBA" id="ARBA00023146"/>
    </source>
</evidence>
<keyword evidence="13" id="KW-1185">Reference proteome</keyword>
<feature type="binding site" evidence="10">
    <location>
        <position position="277"/>
    </location>
    <ligand>
        <name>L-histidine</name>
        <dbReference type="ChEBI" id="CHEBI:57595"/>
    </ligand>
</feature>
<dbReference type="HOGENOM" id="CLU_025113_3_0_9"/>
<evidence type="ECO:0000256" key="10">
    <source>
        <dbReference type="PIRSR" id="PIRSR001549-1"/>
    </source>
</evidence>